<accession>A0A7X1AWD2</accession>
<protein>
    <recommendedName>
        <fullName evidence="3">HEAT repeat domain-containing protein</fullName>
    </recommendedName>
</protein>
<comment type="caution">
    <text evidence="1">The sequence shown here is derived from an EMBL/GenBank/DDBJ whole genome shotgun (WGS) entry which is preliminary data.</text>
</comment>
<dbReference type="RefSeq" id="WP_185691892.1">
    <property type="nucleotide sequence ID" value="NZ_JACHVA010000046.1"/>
</dbReference>
<keyword evidence="2" id="KW-1185">Reference proteome</keyword>
<gene>
    <name evidence="1" type="ORF">H5P30_05155</name>
</gene>
<dbReference type="InterPro" id="IPR016024">
    <property type="entry name" value="ARM-type_fold"/>
</dbReference>
<evidence type="ECO:0000313" key="1">
    <source>
        <dbReference type="EMBL" id="MBC2601167.1"/>
    </source>
</evidence>
<proteinExistence type="predicted"/>
<evidence type="ECO:0000313" key="2">
    <source>
        <dbReference type="Proteomes" id="UP000525652"/>
    </source>
</evidence>
<sequence length="507" mass="57470">MKLAKRLLILALVVAAIGLFTGTLIGYSSICVRCLEERRGKEIRIFGIRISDKQKKVEGNSSQINTLSLPPIPMGRTETFNLILEQPCQHLFKRRGFGRSGILSGGVACGVYGEGQWAEPRLYAMSALDHLYQRVPDLRLARETYTIINDLYPADTPIKDAYYEESFLQRNQFSAALNIIDSPEQWEETLRFFESGSDQEIFPFVHDTEFLLQTLESSDPIIRQTGSYLLSTLPQKPTEDVLALMLGNNDPEVVEQATTHILANKRFDLFGEMLRAQSRPLPDRRYTDFDQEDLEPLFSQKDPVVDAFAYQVVSENLQMEMLPQTLRRLNEQDSPQGRAAIETLLQGPTPLNGGVDAWARIEVLELPMDEIMEIIDLGTSSRQKDPRKWKFLNAVKTLAIKGSEEDWEFLQSIYLSRVMDGVNQSYGAVMAKALMQLDPARTREFLVDELMQSDDHHRQSAALAGIGLIADPHFEPIVVEFRDNPPEASSDNPYPAKSIFKNPYYAR</sequence>
<dbReference type="Proteomes" id="UP000525652">
    <property type="component" value="Unassembled WGS sequence"/>
</dbReference>
<dbReference type="AlphaFoldDB" id="A0A7X1AWD2"/>
<reference evidence="1 2" key="1">
    <citation type="submission" date="2020-07" db="EMBL/GenBank/DDBJ databases">
        <authorList>
            <person name="Feng X."/>
        </authorList>
    </citation>
    <scope>NUCLEOTIDE SEQUENCE [LARGE SCALE GENOMIC DNA]</scope>
    <source>
        <strain evidence="1 2">JCM14086</strain>
    </source>
</reference>
<dbReference type="EMBL" id="JACHVA010000046">
    <property type="protein sequence ID" value="MBC2601167.1"/>
    <property type="molecule type" value="Genomic_DNA"/>
</dbReference>
<evidence type="ECO:0008006" key="3">
    <source>
        <dbReference type="Google" id="ProtNLM"/>
    </source>
</evidence>
<dbReference type="SUPFAM" id="SSF48371">
    <property type="entry name" value="ARM repeat"/>
    <property type="match status" value="1"/>
</dbReference>
<organism evidence="1 2">
    <name type="scientific">Puniceicoccus vermicola</name>
    <dbReference type="NCBI Taxonomy" id="388746"/>
    <lineage>
        <taxon>Bacteria</taxon>
        <taxon>Pseudomonadati</taxon>
        <taxon>Verrucomicrobiota</taxon>
        <taxon>Opitutia</taxon>
        <taxon>Puniceicoccales</taxon>
        <taxon>Puniceicoccaceae</taxon>
        <taxon>Puniceicoccus</taxon>
    </lineage>
</organism>
<name>A0A7X1AWD2_9BACT</name>